<evidence type="ECO:0000256" key="1">
    <source>
        <dbReference type="SAM" id="MobiDB-lite"/>
    </source>
</evidence>
<dbReference type="PANTHER" id="PTHR28208">
    <property type="entry name" value="PHOSPHATIDATE PHOSPHATASE APP1"/>
    <property type="match status" value="1"/>
</dbReference>
<accession>A0AAN7WI11</accession>
<proteinExistence type="predicted"/>
<dbReference type="GO" id="GO:0030479">
    <property type="term" value="C:actin cortical patch"/>
    <property type="evidence" value="ECO:0007669"/>
    <property type="project" value="TreeGrafter"/>
</dbReference>
<dbReference type="InterPro" id="IPR052935">
    <property type="entry name" value="Mg2+_PAP"/>
</dbReference>
<dbReference type="InterPro" id="IPR019236">
    <property type="entry name" value="APP1_cat"/>
</dbReference>
<name>A0AAN7WI11_9SACH</name>
<feature type="region of interest" description="Disordered" evidence="1">
    <location>
        <begin position="499"/>
        <end position="528"/>
    </location>
</feature>
<feature type="compositionally biased region" description="Polar residues" evidence="1">
    <location>
        <begin position="503"/>
        <end position="528"/>
    </location>
</feature>
<dbReference type="GO" id="GO:0008195">
    <property type="term" value="F:phosphatidate phosphatase activity"/>
    <property type="evidence" value="ECO:0007669"/>
    <property type="project" value="InterPro"/>
</dbReference>
<dbReference type="Proteomes" id="UP001306508">
    <property type="component" value="Unassembled WGS sequence"/>
</dbReference>
<dbReference type="EMBL" id="JAWIZZ010000040">
    <property type="protein sequence ID" value="KAK5780803.1"/>
    <property type="molecule type" value="Genomic_DNA"/>
</dbReference>
<dbReference type="PANTHER" id="PTHR28208:SF3">
    <property type="entry name" value="PHOSPHATIDATE PHOSPHATASE APP1"/>
    <property type="match status" value="1"/>
</dbReference>
<dbReference type="Pfam" id="PF09949">
    <property type="entry name" value="APP1_cat"/>
    <property type="match status" value="1"/>
</dbReference>
<keyword evidence="4" id="KW-1185">Reference proteome</keyword>
<evidence type="ECO:0000259" key="2">
    <source>
        <dbReference type="Pfam" id="PF09949"/>
    </source>
</evidence>
<feature type="domain" description="Phosphatidate phosphatase APP1 catalytic" evidence="2">
    <location>
        <begin position="247"/>
        <end position="397"/>
    </location>
</feature>
<evidence type="ECO:0000313" key="3">
    <source>
        <dbReference type="EMBL" id="KAK5780803.1"/>
    </source>
</evidence>
<gene>
    <name evidence="3" type="ORF">RI543_001928</name>
</gene>
<evidence type="ECO:0000313" key="4">
    <source>
        <dbReference type="Proteomes" id="UP001306508"/>
    </source>
</evidence>
<comment type="caution">
    <text evidence="3">The sequence shown here is derived from an EMBL/GenBank/DDBJ whole genome shotgun (WGS) entry which is preliminary data.</text>
</comment>
<reference evidence="4" key="1">
    <citation type="submission" date="2023-07" db="EMBL/GenBank/DDBJ databases">
        <title>A draft genome of Kazachstania heterogenica Y-27499.</title>
        <authorList>
            <person name="Donic C."/>
            <person name="Kralova J.S."/>
            <person name="Fidel L."/>
            <person name="Ben-Dor S."/>
            <person name="Jung S."/>
        </authorList>
    </citation>
    <scope>NUCLEOTIDE SEQUENCE [LARGE SCALE GENOMIC DNA]</scope>
    <source>
        <strain evidence="4">Y27499</strain>
    </source>
</reference>
<sequence length="661" mass="76154">MSKREKFMSFVKSTKDVYLPTISQTIKQSTNSVWDHSKNLSSSTLSSPYRELPSNMKIIFYPTYSTEKYNRYETRIRFSLQSPGNITSRRNKLLVMLSRQYLKSGLNTKSNIYTISPNSDEDFTSNDNANNNNKFSSEYSLYNSNGESEYFNSINTDSNELKILKERLTGFITKNIGNVPLKITTFNKDCTIVQQIISDSKGFVDTKIVTEFVPTDIKISLDDDPTLIVSTDITETFPNCLIDPKGVAIISDIDDTIKHTGITGDKKSMFRNVFVHNVESWVIDYVPEWYNNLKRFYNADFFYVSNSPIQLYSVLNDYISKYLPMGPIFLKQYSGNLLSGITTSSADRKLNTLKNIINDFPQKKFVLIGDSGEQDLEAYISIALNYPDQIVAIYIRCCKNSMSDVESNDEEVINELNEMIWEEYTKPFQDDNKQDCKSYNSIGESNNTFRQLQLMKPAIPKKTIQLESNQIDLIKSSRIKNCDNNYIKKVNLDNELDNKRFKSQGSQSSPATETNIKVNEQSNSNKLQMSNTVPLMKRYRPSPPPLPFSLQKIHSDSELIEFFNNRINKSKYELLHVGNNNNNNNNNNNGGDNPYMMPSSQNDYNTYSGYFDKKADLWHKRIKQSISQLIEIEKYDLALMFFSDPRDAYKDSIEHINNLRN</sequence>
<protein>
    <recommendedName>
        <fullName evidence="2">Phosphatidate phosphatase APP1 catalytic domain-containing protein</fullName>
    </recommendedName>
</protein>
<organism evidence="3 4">
    <name type="scientific">Arxiozyma heterogenica</name>
    <dbReference type="NCBI Taxonomy" id="278026"/>
    <lineage>
        <taxon>Eukaryota</taxon>
        <taxon>Fungi</taxon>
        <taxon>Dikarya</taxon>
        <taxon>Ascomycota</taxon>
        <taxon>Saccharomycotina</taxon>
        <taxon>Saccharomycetes</taxon>
        <taxon>Saccharomycetales</taxon>
        <taxon>Saccharomycetaceae</taxon>
        <taxon>Arxiozyma</taxon>
    </lineage>
</organism>
<dbReference type="AlphaFoldDB" id="A0AAN7WI11"/>